<evidence type="ECO:0000313" key="2">
    <source>
        <dbReference type="Proteomes" id="UP000461276"/>
    </source>
</evidence>
<accession>A0A7K0GXL2</accession>
<protein>
    <recommendedName>
        <fullName evidence="3">Lipoprotein</fullName>
    </recommendedName>
</protein>
<evidence type="ECO:0000313" key="1">
    <source>
        <dbReference type="EMBL" id="MRY94683.1"/>
    </source>
</evidence>
<reference evidence="1 2" key="1">
    <citation type="journal article" date="2019" name="Nat. Med.">
        <title>A library of human gut bacterial isolates paired with longitudinal multiomics data enables mechanistic microbiome research.</title>
        <authorList>
            <person name="Poyet M."/>
            <person name="Groussin M."/>
            <person name="Gibbons S.M."/>
            <person name="Avila-Pacheco J."/>
            <person name="Jiang X."/>
            <person name="Kearney S.M."/>
            <person name="Perrotta A.R."/>
            <person name="Berdy B."/>
            <person name="Zhao S."/>
            <person name="Lieberman T.D."/>
            <person name="Swanson P.K."/>
            <person name="Smith M."/>
            <person name="Roesemann S."/>
            <person name="Alexander J.E."/>
            <person name="Rich S.A."/>
            <person name="Livny J."/>
            <person name="Vlamakis H."/>
            <person name="Clish C."/>
            <person name="Bullock K."/>
            <person name="Deik A."/>
            <person name="Scott J."/>
            <person name="Pierce K.A."/>
            <person name="Xavier R.J."/>
            <person name="Alm E.J."/>
        </authorList>
    </citation>
    <scope>NUCLEOTIDE SEQUENCE [LARGE SCALE GENOMIC DNA]</scope>
    <source>
        <strain evidence="1 2">BIOML-A9</strain>
    </source>
</reference>
<evidence type="ECO:0008006" key="3">
    <source>
        <dbReference type="Google" id="ProtNLM"/>
    </source>
</evidence>
<comment type="caution">
    <text evidence="1">The sequence shown here is derived from an EMBL/GenBank/DDBJ whole genome shotgun (WGS) entry which is preliminary data.</text>
</comment>
<dbReference type="AlphaFoldDB" id="A0A7K0GXL2"/>
<proteinExistence type="predicted"/>
<dbReference type="RefSeq" id="WP_011966091.1">
    <property type="nucleotide sequence ID" value="NZ_CP069431.1"/>
</dbReference>
<sequence>MRKTIILASIFSFILIACTKDDNTWKYGDKQELAGSEWLKVEMYPVTYVSNEGFSPIRNPKEQTLRFEDDGFTMTTKGSVHDDESQIMRDTIILTHGRYEYEHPTLRLTPDSGSPSVEAWISPLNRICFHDNGDLREFKRK</sequence>
<dbReference type="PROSITE" id="PS51257">
    <property type="entry name" value="PROKAR_LIPOPROTEIN"/>
    <property type="match status" value="1"/>
</dbReference>
<name>A0A7K0GXL2_PARDI</name>
<dbReference type="EMBL" id="WKMY01000012">
    <property type="protein sequence ID" value="MRY94683.1"/>
    <property type="molecule type" value="Genomic_DNA"/>
</dbReference>
<dbReference type="Proteomes" id="UP000461276">
    <property type="component" value="Unassembled WGS sequence"/>
</dbReference>
<organism evidence="1 2">
    <name type="scientific">Parabacteroides distasonis</name>
    <dbReference type="NCBI Taxonomy" id="823"/>
    <lineage>
        <taxon>Bacteria</taxon>
        <taxon>Pseudomonadati</taxon>
        <taxon>Bacteroidota</taxon>
        <taxon>Bacteroidia</taxon>
        <taxon>Bacteroidales</taxon>
        <taxon>Tannerellaceae</taxon>
        <taxon>Parabacteroides</taxon>
    </lineage>
</organism>
<gene>
    <name evidence="1" type="ORF">GKD67_15910</name>
</gene>